<organism evidence="1 2">
    <name type="scientific">Lentzea tibetensis</name>
    <dbReference type="NCBI Taxonomy" id="2591470"/>
    <lineage>
        <taxon>Bacteria</taxon>
        <taxon>Bacillati</taxon>
        <taxon>Actinomycetota</taxon>
        <taxon>Actinomycetes</taxon>
        <taxon>Pseudonocardiales</taxon>
        <taxon>Pseudonocardiaceae</taxon>
        <taxon>Lentzea</taxon>
    </lineage>
</organism>
<dbReference type="EMBL" id="VOBR01000006">
    <property type="protein sequence ID" value="TWP52141.1"/>
    <property type="molecule type" value="Genomic_DNA"/>
</dbReference>
<sequence length="173" mass="19546">MIAMQYEITLPSDYDMSIIRHRVATRGHLLDDFAGLRLKAYLVRENAPVNQYAPFYVWDTSDGMAEFLYRGGGFQGILASFGRPVVQHWPGVAFRRGTASEARFATRRLVRLGPDDDPITAVAEATEEFEQRADGVHSTVLAVDPRNWEIVHFTLWAENTGEPGWEVLHLSQP</sequence>
<dbReference type="Proteomes" id="UP000316639">
    <property type="component" value="Unassembled WGS sequence"/>
</dbReference>
<keyword evidence="2" id="KW-1185">Reference proteome</keyword>
<dbReference type="AlphaFoldDB" id="A0A563EXD8"/>
<dbReference type="Pfam" id="PF16157">
    <property type="entry name" value="DUF4865"/>
    <property type="match status" value="1"/>
</dbReference>
<comment type="caution">
    <text evidence="1">The sequence shown here is derived from an EMBL/GenBank/DDBJ whole genome shotgun (WGS) entry which is preliminary data.</text>
</comment>
<evidence type="ECO:0000313" key="1">
    <source>
        <dbReference type="EMBL" id="TWP52141.1"/>
    </source>
</evidence>
<evidence type="ECO:0000313" key="2">
    <source>
        <dbReference type="Proteomes" id="UP000316639"/>
    </source>
</evidence>
<protein>
    <submittedName>
        <fullName evidence="1">DUF4865 family protein</fullName>
    </submittedName>
</protein>
<reference evidence="1 2" key="1">
    <citation type="submission" date="2019-07" db="EMBL/GenBank/DDBJ databases">
        <title>Lentzea xizangensis sp. nov., isolated from Qinghai-Tibetan Plateau Soils.</title>
        <authorList>
            <person name="Huang J."/>
        </authorList>
    </citation>
    <scope>NUCLEOTIDE SEQUENCE [LARGE SCALE GENOMIC DNA]</scope>
    <source>
        <strain evidence="1 2">FXJ1.1311</strain>
    </source>
</reference>
<proteinExistence type="predicted"/>
<name>A0A563EXD8_9PSEU</name>
<dbReference type="InterPro" id="IPR032349">
    <property type="entry name" value="DUF4865"/>
</dbReference>
<dbReference type="OrthoDB" id="2065010at2"/>
<gene>
    <name evidence="1" type="ORF">FKR81_11200</name>
</gene>
<accession>A0A563EXD8</accession>
<dbReference type="RefSeq" id="WP_146350937.1">
    <property type="nucleotide sequence ID" value="NZ_VOBR01000006.1"/>
</dbReference>